<feature type="signal peptide" evidence="1">
    <location>
        <begin position="1"/>
        <end position="18"/>
    </location>
</feature>
<dbReference type="RefSeq" id="WP_072929917.1">
    <property type="nucleotide sequence ID" value="NZ_FRBH01000003.1"/>
</dbReference>
<evidence type="ECO:0000313" key="3">
    <source>
        <dbReference type="EMBL" id="SHK72151.1"/>
    </source>
</evidence>
<evidence type="ECO:0000313" key="4">
    <source>
        <dbReference type="Proteomes" id="UP000184120"/>
    </source>
</evidence>
<accession>A0A1M6USP5</accession>
<name>A0A1M6USP5_9FLAO</name>
<keyword evidence="1" id="KW-0732">Signal</keyword>
<feature type="chain" id="PRO_5012319475" evidence="1">
    <location>
        <begin position="19"/>
        <end position="226"/>
    </location>
</feature>
<proteinExistence type="predicted"/>
<organism evidence="3 4">
    <name type="scientific">Chishuiella changwenlii</name>
    <dbReference type="NCBI Taxonomy" id="1434701"/>
    <lineage>
        <taxon>Bacteria</taxon>
        <taxon>Pseudomonadati</taxon>
        <taxon>Bacteroidota</taxon>
        <taxon>Flavobacteriia</taxon>
        <taxon>Flavobacteriales</taxon>
        <taxon>Weeksellaceae</taxon>
        <taxon>Chishuiella</taxon>
    </lineage>
</organism>
<gene>
    <name evidence="3" type="ORF">SAMN05443634_10341</name>
</gene>
<dbReference type="STRING" id="1434701.SAMN05443634_10341"/>
<dbReference type="Gene3D" id="2.30.30.40">
    <property type="entry name" value="SH3 Domains"/>
    <property type="match status" value="1"/>
</dbReference>
<dbReference type="Pfam" id="PF08239">
    <property type="entry name" value="SH3_3"/>
    <property type="match status" value="1"/>
</dbReference>
<evidence type="ECO:0000256" key="1">
    <source>
        <dbReference type="SAM" id="SignalP"/>
    </source>
</evidence>
<dbReference type="SMART" id="SM00287">
    <property type="entry name" value="SH3b"/>
    <property type="match status" value="1"/>
</dbReference>
<protein>
    <submittedName>
        <fullName evidence="3">SH3 domain-containing protein</fullName>
    </submittedName>
</protein>
<evidence type="ECO:0000259" key="2">
    <source>
        <dbReference type="SMART" id="SM00287"/>
    </source>
</evidence>
<dbReference type="InterPro" id="IPR003646">
    <property type="entry name" value="SH3-like_bac-type"/>
</dbReference>
<dbReference type="OrthoDB" id="7054664at2"/>
<dbReference type="Proteomes" id="UP000184120">
    <property type="component" value="Unassembled WGS sequence"/>
</dbReference>
<feature type="domain" description="SH3b" evidence="2">
    <location>
        <begin position="18"/>
        <end position="85"/>
    </location>
</feature>
<dbReference type="AlphaFoldDB" id="A0A1M6USP5"/>
<dbReference type="EMBL" id="FRBH01000003">
    <property type="protein sequence ID" value="SHK72151.1"/>
    <property type="molecule type" value="Genomic_DNA"/>
</dbReference>
<reference evidence="4" key="1">
    <citation type="submission" date="2016-11" db="EMBL/GenBank/DDBJ databases">
        <authorList>
            <person name="Varghese N."/>
            <person name="Submissions S."/>
        </authorList>
    </citation>
    <scope>NUCLEOTIDE SEQUENCE [LARGE SCALE GENOMIC DNA]</scope>
    <source>
        <strain evidence="4">DSM 27989</strain>
    </source>
</reference>
<sequence length="226" mass="26329">MRKILLLLIVFHSYFVHAQFGIVQDKDGFVNVREEENTTSKILQKINNGTVLAIDQEVANSQWVLVEYEPEANGYVFHDRIKKVEDFQSIDAVKLTNNSVNFEINDLKILIETKKFDKNNHIITKEGNLIYAIDGEEILGTDGILPQNEYQSFKIYYKDNLVKVPDNFYKKLYNIETKKFRLTYNKDSNQYYLFGTFSDGAATYDAIWVIQEGKIIKHIAQINFYA</sequence>